<feature type="domain" description="ABC transporter" evidence="7">
    <location>
        <begin position="10"/>
        <end position="245"/>
    </location>
</feature>
<evidence type="ECO:0000256" key="1">
    <source>
        <dbReference type="ARBA" id="ARBA00005417"/>
    </source>
</evidence>
<keyword evidence="2" id="KW-0813">Transport</keyword>
<dbReference type="Pfam" id="PF00005">
    <property type="entry name" value="ABC_tran"/>
    <property type="match status" value="1"/>
</dbReference>
<protein>
    <submittedName>
        <fullName evidence="8">ABC transporter ATP-binding protein</fullName>
    </submittedName>
</protein>
<evidence type="ECO:0000313" key="8">
    <source>
        <dbReference type="EMBL" id="PWB95366.1"/>
    </source>
</evidence>
<dbReference type="AlphaFoldDB" id="A0A2U1SUU2"/>
<dbReference type="InterPro" id="IPR003593">
    <property type="entry name" value="AAA+_ATPase"/>
</dbReference>
<comment type="caution">
    <text evidence="8">The sequence shown here is derived from an EMBL/GenBank/DDBJ whole genome shotgun (WGS) entry which is preliminary data.</text>
</comment>
<keyword evidence="5" id="KW-1278">Translocase</keyword>
<dbReference type="InterPro" id="IPR027417">
    <property type="entry name" value="P-loop_NTPase"/>
</dbReference>
<sequence>MREPSPRSQLQGLDLHFARGKRSVLEGATLGFGAGEILALLGANGAGKSTLFRLLLGFLSAKRGEVRLDGAPLSSFSRREIARRVAYVPQGHVTPFPYTVREVVMLGRLPETGLLRAPRAEDREIVESIISRLGIERLIDQPYTEISGGERQLTLIARALAQGARLLVMDEPATGLDYGYQLRLMRHLSALAADGHGVLVSTHHPEHAMQIATRIAILHEGRIEADGPPQQVVTAERMRRLYGVEVAVFDDPFGARRLAPIVERREGAPR</sequence>
<reference evidence="8 9" key="1">
    <citation type="journal article" date="2018" name="Appl. Microbiol. Biotechnol.">
        <title>Co-cultivation of the strictly anaerobic methanogen Methanosarcina barkeri with aerobic methanotrophs in an oxygen-limited membrane bioreactor.</title>
        <authorList>
            <person name="In 't Zandt M.H."/>
            <person name="van den Bosch T.J.M."/>
            <person name="Rijkers R."/>
            <person name="van Kessel M.A.H.J."/>
            <person name="Jetten M.S.M."/>
            <person name="Welte C.U."/>
        </authorList>
    </citation>
    <scope>NUCLEOTIDE SEQUENCE [LARGE SCALE GENOMIC DNA]</scope>
    <source>
        <strain evidence="8 9">DSM 17706</strain>
    </source>
</reference>
<gene>
    <name evidence="8" type="ORF">C5689_02230</name>
</gene>
<keyword evidence="4 8" id="KW-0067">ATP-binding</keyword>
<dbReference type="GO" id="GO:0016887">
    <property type="term" value="F:ATP hydrolysis activity"/>
    <property type="evidence" value="ECO:0007669"/>
    <property type="project" value="InterPro"/>
</dbReference>
<dbReference type="FunFam" id="3.40.50.300:FF:000134">
    <property type="entry name" value="Iron-enterobactin ABC transporter ATP-binding protein"/>
    <property type="match status" value="1"/>
</dbReference>
<evidence type="ECO:0000256" key="3">
    <source>
        <dbReference type="ARBA" id="ARBA00022741"/>
    </source>
</evidence>
<proteinExistence type="inferred from homology"/>
<dbReference type="GO" id="GO:0005524">
    <property type="term" value="F:ATP binding"/>
    <property type="evidence" value="ECO:0007669"/>
    <property type="project" value="UniProtKB-KW"/>
</dbReference>
<dbReference type="PANTHER" id="PTHR42794">
    <property type="entry name" value="HEMIN IMPORT ATP-BINDING PROTEIN HMUV"/>
    <property type="match status" value="1"/>
</dbReference>
<comment type="function">
    <text evidence="6">Part of the ABC transporter complex HmuTUV involved in hemin import. Responsible for energy coupling to the transport system.</text>
</comment>
<comment type="similarity">
    <text evidence="1">Belongs to the ABC transporter superfamily.</text>
</comment>
<name>A0A2U1SUU2_METSR</name>
<dbReference type="SUPFAM" id="SSF52540">
    <property type="entry name" value="P-loop containing nucleoside triphosphate hydrolases"/>
    <property type="match status" value="1"/>
</dbReference>
<dbReference type="RefSeq" id="WP_108915655.1">
    <property type="nucleotide sequence ID" value="NZ_BGJY01000001.1"/>
</dbReference>
<dbReference type="CDD" id="cd03214">
    <property type="entry name" value="ABC_Iron-Siderophores_B12_Hemin"/>
    <property type="match status" value="1"/>
</dbReference>
<dbReference type="Proteomes" id="UP000245137">
    <property type="component" value="Unassembled WGS sequence"/>
</dbReference>
<evidence type="ECO:0000256" key="2">
    <source>
        <dbReference type="ARBA" id="ARBA00022448"/>
    </source>
</evidence>
<dbReference type="PROSITE" id="PS50893">
    <property type="entry name" value="ABC_TRANSPORTER_2"/>
    <property type="match status" value="1"/>
</dbReference>
<dbReference type="OrthoDB" id="9805601at2"/>
<keyword evidence="3" id="KW-0547">Nucleotide-binding</keyword>
<organism evidence="8 9">
    <name type="scientific">Methylosinus sporium</name>
    <dbReference type="NCBI Taxonomy" id="428"/>
    <lineage>
        <taxon>Bacteria</taxon>
        <taxon>Pseudomonadati</taxon>
        <taxon>Pseudomonadota</taxon>
        <taxon>Alphaproteobacteria</taxon>
        <taxon>Hyphomicrobiales</taxon>
        <taxon>Methylocystaceae</taxon>
        <taxon>Methylosinus</taxon>
    </lineage>
</organism>
<dbReference type="SMART" id="SM00382">
    <property type="entry name" value="AAA"/>
    <property type="match status" value="1"/>
</dbReference>
<evidence type="ECO:0000259" key="7">
    <source>
        <dbReference type="PROSITE" id="PS50893"/>
    </source>
</evidence>
<evidence type="ECO:0000256" key="4">
    <source>
        <dbReference type="ARBA" id="ARBA00022840"/>
    </source>
</evidence>
<evidence type="ECO:0000256" key="6">
    <source>
        <dbReference type="ARBA" id="ARBA00037066"/>
    </source>
</evidence>
<evidence type="ECO:0000256" key="5">
    <source>
        <dbReference type="ARBA" id="ARBA00022967"/>
    </source>
</evidence>
<dbReference type="Gene3D" id="3.40.50.300">
    <property type="entry name" value="P-loop containing nucleotide triphosphate hydrolases"/>
    <property type="match status" value="1"/>
</dbReference>
<keyword evidence="9" id="KW-1185">Reference proteome</keyword>
<dbReference type="InterPro" id="IPR003439">
    <property type="entry name" value="ABC_transporter-like_ATP-bd"/>
</dbReference>
<dbReference type="PANTHER" id="PTHR42794:SF1">
    <property type="entry name" value="HEMIN IMPORT ATP-BINDING PROTEIN HMUV"/>
    <property type="match status" value="1"/>
</dbReference>
<evidence type="ECO:0000313" key="9">
    <source>
        <dbReference type="Proteomes" id="UP000245137"/>
    </source>
</evidence>
<dbReference type="EMBL" id="PUIV01000002">
    <property type="protein sequence ID" value="PWB95366.1"/>
    <property type="molecule type" value="Genomic_DNA"/>
</dbReference>
<accession>A0A2U1SUU2</accession>